<proteinExistence type="inferred from homology"/>
<comment type="similarity">
    <text evidence="1">Belongs to the RdRP family.</text>
</comment>
<dbReference type="GO" id="GO:0003968">
    <property type="term" value="F:RNA-directed RNA polymerase activity"/>
    <property type="evidence" value="ECO:0007669"/>
    <property type="project" value="UniProtKB-KW"/>
</dbReference>
<dbReference type="Pfam" id="PF05183">
    <property type="entry name" value="RdRP"/>
    <property type="match status" value="1"/>
</dbReference>
<evidence type="ECO:0000313" key="4">
    <source>
        <dbReference type="Proteomes" id="UP000054248"/>
    </source>
</evidence>
<feature type="domain" description="RDRP core" evidence="2">
    <location>
        <begin position="1"/>
        <end position="322"/>
    </location>
</feature>
<dbReference type="PANTHER" id="PTHR23079:SF55">
    <property type="entry name" value="RNA-DIRECTED RNA POLYMERASE"/>
    <property type="match status" value="1"/>
</dbReference>
<organism evidence="3 4">
    <name type="scientific">Tulasnella calospora MUT 4182</name>
    <dbReference type="NCBI Taxonomy" id="1051891"/>
    <lineage>
        <taxon>Eukaryota</taxon>
        <taxon>Fungi</taxon>
        <taxon>Dikarya</taxon>
        <taxon>Basidiomycota</taxon>
        <taxon>Agaricomycotina</taxon>
        <taxon>Agaricomycetes</taxon>
        <taxon>Cantharellales</taxon>
        <taxon>Tulasnellaceae</taxon>
        <taxon>Tulasnella</taxon>
    </lineage>
</organism>
<evidence type="ECO:0000259" key="2">
    <source>
        <dbReference type="Pfam" id="PF05183"/>
    </source>
</evidence>
<keyword evidence="1" id="KW-0548">Nucleotidyltransferase</keyword>
<reference evidence="3 4" key="1">
    <citation type="submission" date="2014-04" db="EMBL/GenBank/DDBJ databases">
        <authorList>
            <consortium name="DOE Joint Genome Institute"/>
            <person name="Kuo A."/>
            <person name="Girlanda M."/>
            <person name="Perotto S."/>
            <person name="Kohler A."/>
            <person name="Nagy L.G."/>
            <person name="Floudas D."/>
            <person name="Copeland A."/>
            <person name="Barry K.W."/>
            <person name="Cichocki N."/>
            <person name="Veneault-Fourrey C."/>
            <person name="LaButti K."/>
            <person name="Lindquist E.A."/>
            <person name="Lipzen A."/>
            <person name="Lundell T."/>
            <person name="Morin E."/>
            <person name="Murat C."/>
            <person name="Sun H."/>
            <person name="Tunlid A."/>
            <person name="Henrissat B."/>
            <person name="Grigoriev I.V."/>
            <person name="Hibbett D.S."/>
            <person name="Martin F."/>
            <person name="Nordberg H.P."/>
            <person name="Cantor M.N."/>
            <person name="Hua S.X."/>
        </authorList>
    </citation>
    <scope>NUCLEOTIDE SEQUENCE [LARGE SCALE GENOMIC DNA]</scope>
    <source>
        <strain evidence="3 4">MUT 4182</strain>
    </source>
</reference>
<reference evidence="4" key="2">
    <citation type="submission" date="2015-01" db="EMBL/GenBank/DDBJ databases">
        <title>Evolutionary Origins and Diversification of the Mycorrhizal Mutualists.</title>
        <authorList>
            <consortium name="DOE Joint Genome Institute"/>
            <consortium name="Mycorrhizal Genomics Consortium"/>
            <person name="Kohler A."/>
            <person name="Kuo A."/>
            <person name="Nagy L.G."/>
            <person name="Floudas D."/>
            <person name="Copeland A."/>
            <person name="Barry K.W."/>
            <person name="Cichocki N."/>
            <person name="Veneault-Fourrey C."/>
            <person name="LaButti K."/>
            <person name="Lindquist E.A."/>
            <person name="Lipzen A."/>
            <person name="Lundell T."/>
            <person name="Morin E."/>
            <person name="Murat C."/>
            <person name="Riley R."/>
            <person name="Ohm R."/>
            <person name="Sun H."/>
            <person name="Tunlid A."/>
            <person name="Henrissat B."/>
            <person name="Grigoriev I.V."/>
            <person name="Hibbett D.S."/>
            <person name="Martin F."/>
        </authorList>
    </citation>
    <scope>NUCLEOTIDE SEQUENCE [LARGE SCALE GENOMIC DNA]</scope>
    <source>
        <strain evidence="4">MUT 4182</strain>
    </source>
</reference>
<dbReference type="AlphaFoldDB" id="A0A0C3Q515"/>
<dbReference type="PANTHER" id="PTHR23079">
    <property type="entry name" value="RNA-DEPENDENT RNA POLYMERASE"/>
    <property type="match status" value="1"/>
</dbReference>
<dbReference type="Proteomes" id="UP000054248">
    <property type="component" value="Unassembled WGS sequence"/>
</dbReference>
<dbReference type="GO" id="GO:0031380">
    <property type="term" value="C:nuclear RNA-directed RNA polymerase complex"/>
    <property type="evidence" value="ECO:0007669"/>
    <property type="project" value="TreeGrafter"/>
</dbReference>
<keyword evidence="1" id="KW-0808">Transferase</keyword>
<evidence type="ECO:0000256" key="1">
    <source>
        <dbReference type="RuleBase" id="RU363098"/>
    </source>
</evidence>
<dbReference type="GO" id="GO:0003723">
    <property type="term" value="F:RNA binding"/>
    <property type="evidence" value="ECO:0007669"/>
    <property type="project" value="UniProtKB-KW"/>
</dbReference>
<sequence length="333" mass="36925">MSQAFTATEPGVNLPVDGHIPILPDIERNNSVFTDGVGEISRALARRIVKSLGKSGRTKRFFLRPSAFQFRMGGCKGVLMVNPELKDNEIRLRASQQKFLSPLADIEIAQVFYRAKPFYLNRFLIMILETLGVPADIFLGLQQEAIRDVEAATESFSDCAEFLDTNGCGTSYHISSVFLHLTRLGLTLGGQGPTAVNSDGFLKRSIRFAKNHVLREMKHRARIPVKESYTLVGVADFSESLPPNTIFACVRLQDQKPFCIKGRVLISRSPQVHPGDVQFVEAIGKPPTGSPFEHERYYNCVVFSTRGDRSVPSMLAGGDLDGTCLKHTCDNHH</sequence>
<accession>A0A0C3Q515</accession>
<dbReference type="GO" id="GO:0030422">
    <property type="term" value="P:siRNA processing"/>
    <property type="evidence" value="ECO:0007669"/>
    <property type="project" value="TreeGrafter"/>
</dbReference>
<keyword evidence="4" id="KW-1185">Reference proteome</keyword>
<dbReference type="EMBL" id="KN823066">
    <property type="protein sequence ID" value="KIO24175.1"/>
    <property type="molecule type" value="Genomic_DNA"/>
</dbReference>
<gene>
    <name evidence="3" type="ORF">M407DRAFT_213194</name>
</gene>
<keyword evidence="1" id="KW-0694">RNA-binding</keyword>
<dbReference type="InterPro" id="IPR007855">
    <property type="entry name" value="RDRP"/>
</dbReference>
<dbReference type="HOGENOM" id="CLU_834688_0_0_1"/>
<dbReference type="InterPro" id="IPR057596">
    <property type="entry name" value="RDRP_core"/>
</dbReference>
<evidence type="ECO:0000313" key="3">
    <source>
        <dbReference type="EMBL" id="KIO24175.1"/>
    </source>
</evidence>
<dbReference type="OrthoDB" id="6513042at2759"/>
<dbReference type="STRING" id="1051891.A0A0C3Q515"/>
<comment type="catalytic activity">
    <reaction evidence="1">
        <text>RNA(n) + a ribonucleoside 5'-triphosphate = RNA(n+1) + diphosphate</text>
        <dbReference type="Rhea" id="RHEA:21248"/>
        <dbReference type="Rhea" id="RHEA-COMP:14527"/>
        <dbReference type="Rhea" id="RHEA-COMP:17342"/>
        <dbReference type="ChEBI" id="CHEBI:33019"/>
        <dbReference type="ChEBI" id="CHEBI:61557"/>
        <dbReference type="ChEBI" id="CHEBI:140395"/>
        <dbReference type="EC" id="2.7.7.48"/>
    </reaction>
</comment>
<dbReference type="EC" id="2.7.7.48" evidence="1"/>
<protein>
    <recommendedName>
        <fullName evidence="1">RNA-dependent RNA polymerase</fullName>
        <ecNumber evidence="1">2.7.7.48</ecNumber>
    </recommendedName>
</protein>
<keyword evidence="1" id="KW-0696">RNA-directed RNA polymerase</keyword>
<name>A0A0C3Q515_9AGAM</name>